<dbReference type="EMBL" id="NTHN01000599">
    <property type="protein sequence ID" value="PBD16642.1"/>
    <property type="molecule type" value="Genomic_DNA"/>
</dbReference>
<keyword evidence="6 7" id="KW-0472">Membrane</keyword>
<protein>
    <submittedName>
        <fullName evidence="9">Paraquat-inducible membrane protein A</fullName>
    </submittedName>
    <submittedName>
        <fullName evidence="8">Paraquat-inducible protein A</fullName>
    </submittedName>
</protein>
<keyword evidence="4 7" id="KW-0812">Transmembrane</keyword>
<evidence type="ECO:0000313" key="8">
    <source>
        <dbReference type="EMBL" id="MCT4372955.1"/>
    </source>
</evidence>
<dbReference type="EMBL" id="NTHN02000061">
    <property type="protein sequence ID" value="MCT4372955.1"/>
    <property type="molecule type" value="Genomic_DNA"/>
</dbReference>
<dbReference type="AlphaFoldDB" id="A0A2A3JND2"/>
<name>A0A2A3JND2_9RHOB</name>
<reference evidence="10" key="2">
    <citation type="submission" date="2023-07" db="EMBL/GenBank/DDBJ databases">
        <title>Yangia mangrovi SAOS 153D genome.</title>
        <authorList>
            <person name="Verma A."/>
            <person name="Pal Y."/>
            <person name="Sundharam S."/>
            <person name="Bisht B."/>
            <person name="Srinivasan K."/>
        </authorList>
    </citation>
    <scope>NUCLEOTIDE SEQUENCE [LARGE SCALE GENOMIC DNA]</scope>
    <source>
        <strain evidence="10">SAOS 153D</strain>
    </source>
</reference>
<evidence type="ECO:0000256" key="2">
    <source>
        <dbReference type="ARBA" id="ARBA00022475"/>
    </source>
</evidence>
<dbReference type="InterPro" id="IPR051800">
    <property type="entry name" value="PqiA-PqiB_transport"/>
</dbReference>
<dbReference type="GO" id="GO:0005886">
    <property type="term" value="C:plasma membrane"/>
    <property type="evidence" value="ECO:0007669"/>
    <property type="project" value="UniProtKB-SubCell"/>
</dbReference>
<comment type="caution">
    <text evidence="9">The sequence shown here is derived from an EMBL/GenBank/DDBJ whole genome shotgun (WGS) entry which is preliminary data.</text>
</comment>
<feature type="transmembrane region" description="Helical" evidence="7">
    <location>
        <begin position="173"/>
        <end position="193"/>
    </location>
</feature>
<feature type="transmembrane region" description="Helical" evidence="7">
    <location>
        <begin position="54"/>
        <end position="74"/>
    </location>
</feature>
<keyword evidence="2" id="KW-1003">Cell membrane</keyword>
<keyword evidence="5 7" id="KW-1133">Transmembrane helix</keyword>
<reference evidence="9" key="1">
    <citation type="submission" date="2017-09" db="EMBL/GenBank/DDBJ databases">
        <title>Yangia sp. SAOS 153D whole genome sequencing.</title>
        <authorList>
            <person name="Verma A."/>
            <person name="Krishnamurthi S."/>
        </authorList>
    </citation>
    <scope>NUCLEOTIDE SEQUENCE [LARGE SCALE GENOMIC DNA]</scope>
    <source>
        <strain evidence="9">SAOS 153D</strain>
    </source>
</reference>
<evidence type="ECO:0000256" key="1">
    <source>
        <dbReference type="ARBA" id="ARBA00004533"/>
    </source>
</evidence>
<keyword evidence="3" id="KW-0997">Cell inner membrane</keyword>
<evidence type="ECO:0000313" key="10">
    <source>
        <dbReference type="Proteomes" id="UP000217448"/>
    </source>
</evidence>
<organism evidence="9">
    <name type="scientific">Alloyangia mangrovi</name>
    <dbReference type="NCBI Taxonomy" id="1779329"/>
    <lineage>
        <taxon>Bacteria</taxon>
        <taxon>Pseudomonadati</taxon>
        <taxon>Pseudomonadota</taxon>
        <taxon>Alphaproteobacteria</taxon>
        <taxon>Rhodobacterales</taxon>
        <taxon>Roseobacteraceae</taxon>
        <taxon>Alloyangia</taxon>
    </lineage>
</organism>
<gene>
    <name evidence="8" type="ORF">CLG85_022680</name>
    <name evidence="9" type="ORF">CLG85_24470</name>
</gene>
<dbReference type="Proteomes" id="UP000217448">
    <property type="component" value="Unassembled WGS sequence"/>
</dbReference>
<proteinExistence type="predicted"/>
<reference evidence="8" key="3">
    <citation type="submission" date="2024-05" db="EMBL/GenBank/DDBJ databases">
        <title>Yangia mangrovi SAOS 153D genome.</title>
        <authorList>
            <person name="Verma A."/>
            <person name="Pal Y."/>
            <person name="Sundharam S."/>
            <person name="Bisht B."/>
            <person name="Srinivasan K."/>
        </authorList>
    </citation>
    <scope>NUCLEOTIDE SEQUENCE</scope>
    <source>
        <strain evidence="8">SAOS 153D</strain>
    </source>
</reference>
<dbReference type="InterPro" id="IPR007498">
    <property type="entry name" value="PqiA-like"/>
</dbReference>
<sequence length="212" mass="22919">MSHPSESAQPVLTARRAGMIACTECGKVHVPGPERCTRCGARLSSRDETSLQRVWAWLGAGLVVYVPANVYPMLKTTLLGKTTNSTIFGGVVDLVHHGSYGIAGIVFFASIMIPVAKFIAIAYLALSVTHRVKLSPGKRQHLYEVVEFVGRWSMIDVFVVAILASLVQLDFAAAINPGIAAISFALSVAFTMLSAQSFDPRLIWDASEEPEQ</sequence>
<dbReference type="OrthoDB" id="9800207at2"/>
<accession>A0A2A3JND2</accession>
<evidence type="ECO:0000256" key="4">
    <source>
        <dbReference type="ARBA" id="ARBA00022692"/>
    </source>
</evidence>
<evidence type="ECO:0000256" key="6">
    <source>
        <dbReference type="ARBA" id="ARBA00023136"/>
    </source>
</evidence>
<dbReference type="Pfam" id="PF04403">
    <property type="entry name" value="PqiA"/>
    <property type="match status" value="1"/>
</dbReference>
<feature type="transmembrane region" description="Helical" evidence="7">
    <location>
        <begin position="148"/>
        <end position="167"/>
    </location>
</feature>
<dbReference type="PANTHER" id="PTHR30462:SF3">
    <property type="entry name" value="INTERMEMBRANE TRANSPORT PROTEIN PQIA"/>
    <property type="match status" value="1"/>
</dbReference>
<dbReference type="PANTHER" id="PTHR30462">
    <property type="entry name" value="INTERMEMBRANE TRANSPORT PROTEIN PQIB-RELATED"/>
    <property type="match status" value="1"/>
</dbReference>
<evidence type="ECO:0000256" key="5">
    <source>
        <dbReference type="ARBA" id="ARBA00022989"/>
    </source>
</evidence>
<evidence type="ECO:0000313" key="9">
    <source>
        <dbReference type="EMBL" id="PBD16642.1"/>
    </source>
</evidence>
<comment type="subcellular location">
    <subcellularLocation>
        <location evidence="1">Cell inner membrane</location>
    </subcellularLocation>
</comment>
<evidence type="ECO:0000256" key="3">
    <source>
        <dbReference type="ARBA" id="ARBA00022519"/>
    </source>
</evidence>
<feature type="transmembrane region" description="Helical" evidence="7">
    <location>
        <begin position="100"/>
        <end position="127"/>
    </location>
</feature>
<keyword evidence="10" id="KW-1185">Reference proteome</keyword>
<evidence type="ECO:0000256" key="7">
    <source>
        <dbReference type="SAM" id="Phobius"/>
    </source>
</evidence>